<organism evidence="7 8">
    <name type="scientific">Fusarium poae</name>
    <dbReference type="NCBI Taxonomy" id="36050"/>
    <lineage>
        <taxon>Eukaryota</taxon>
        <taxon>Fungi</taxon>
        <taxon>Dikarya</taxon>
        <taxon>Ascomycota</taxon>
        <taxon>Pezizomycotina</taxon>
        <taxon>Sordariomycetes</taxon>
        <taxon>Hypocreomycetidae</taxon>
        <taxon>Hypocreales</taxon>
        <taxon>Nectriaceae</taxon>
        <taxon>Fusarium</taxon>
    </lineage>
</organism>
<proteinExistence type="inferred from homology"/>
<name>A0A1B8AU42_FUSPO</name>
<evidence type="ECO:0000256" key="3">
    <source>
        <dbReference type="ARBA" id="ARBA00023163"/>
    </source>
</evidence>
<dbReference type="GO" id="GO:0005634">
    <property type="term" value="C:nucleus"/>
    <property type="evidence" value="ECO:0007669"/>
    <property type="project" value="UniProtKB-SubCell"/>
</dbReference>
<dbReference type="GO" id="GO:0045895">
    <property type="term" value="P:positive regulation of mating-type specific transcription, DNA-templated"/>
    <property type="evidence" value="ECO:0007669"/>
    <property type="project" value="InterPro"/>
</dbReference>
<dbReference type="Proteomes" id="UP000091967">
    <property type="component" value="Unassembled WGS sequence"/>
</dbReference>
<evidence type="ECO:0000256" key="2">
    <source>
        <dbReference type="ARBA" id="ARBA00023125"/>
    </source>
</evidence>
<dbReference type="STRING" id="36050.A0A1B8AU42"/>
<dbReference type="Pfam" id="PF04769">
    <property type="entry name" value="MATalpha_HMGbox"/>
    <property type="match status" value="1"/>
</dbReference>
<protein>
    <recommendedName>
        <fullName evidence="6">Alpha box domain-containing protein</fullName>
    </recommendedName>
</protein>
<evidence type="ECO:0000313" key="7">
    <source>
        <dbReference type="EMBL" id="OBS24017.1"/>
    </source>
</evidence>
<keyword evidence="4 5" id="KW-0539">Nucleus</keyword>
<gene>
    <name evidence="7" type="ORF">FPOA_04565</name>
</gene>
<evidence type="ECO:0000256" key="1">
    <source>
        <dbReference type="ARBA" id="ARBA00023015"/>
    </source>
</evidence>
<reference evidence="7 8" key="1">
    <citation type="submission" date="2016-06" db="EMBL/GenBank/DDBJ databases">
        <title>Living apart together: crosstalk between the core and supernumerary genomes in a fungal plant pathogen.</title>
        <authorList>
            <person name="Vanheule A."/>
            <person name="Audenaert K."/>
            <person name="Warris S."/>
            <person name="Van De Geest H."/>
            <person name="Schijlen E."/>
            <person name="Hofte M."/>
            <person name="De Saeger S."/>
            <person name="Haesaert G."/>
            <person name="Waalwijk C."/>
            <person name="Van Der Lee T."/>
        </authorList>
    </citation>
    <scope>NUCLEOTIDE SEQUENCE [LARGE SCALE GENOMIC DNA]</scope>
    <source>
        <strain evidence="7 8">2516</strain>
    </source>
</reference>
<keyword evidence="2 5" id="KW-0238">DNA-binding</keyword>
<dbReference type="EMBL" id="LYXU01000002">
    <property type="protein sequence ID" value="OBS24017.1"/>
    <property type="molecule type" value="Genomic_DNA"/>
</dbReference>
<sequence>MSDYKSQLLQAIQNCSQERLDAAMENPSMMREILDVCGPELAASLAASIEDPGQRAKRPLNGFMAFRTYYMKLFPDAQQKNASGFLTQLWAKDPHRNKWALIAKVYSFIRDHVGKAKCNLTAFLSVACPMMKIFEPVEYLQTLGWQISRDNYGNTVLNQDVTVISENMGSIHDPEHPTTEIDLLTDVLVAGYFPEYSQHLQVLMWTSQNGIMTPAGVFAGDAVDDVEEQLYDPVPTTTEKGAFVELVHNNACDAAQDLFGPEYEAEFFQNRFVHSWEVDDLASFQDVQISIADEPLPSNTLYDFNQLPGNIPPVGELTIDTSLDAGIMDITSAWSVDKAMFDRVHREHQAREDFNKAAGGGFLANF</sequence>
<keyword evidence="3 5" id="KW-0804">Transcription</keyword>
<evidence type="ECO:0000256" key="4">
    <source>
        <dbReference type="ARBA" id="ARBA00023242"/>
    </source>
</evidence>
<dbReference type="PROSITE" id="PS51325">
    <property type="entry name" value="ALPHA_BOX"/>
    <property type="match status" value="1"/>
</dbReference>
<comment type="caution">
    <text evidence="7">The sequence shown here is derived from an EMBL/GenBank/DDBJ whole genome shotgun (WGS) entry which is preliminary data.</text>
</comment>
<accession>A0A1B8AU42</accession>
<dbReference type="GO" id="GO:0008301">
    <property type="term" value="F:DNA binding, bending"/>
    <property type="evidence" value="ECO:0007669"/>
    <property type="project" value="InterPro"/>
</dbReference>
<comment type="similarity">
    <text evidence="5">Belongs to the MATALPHA1 family.</text>
</comment>
<keyword evidence="8" id="KW-1185">Reference proteome</keyword>
<feature type="domain" description="Alpha box" evidence="6">
    <location>
        <begin position="55"/>
        <end position="110"/>
    </location>
</feature>
<dbReference type="InterPro" id="IPR006856">
    <property type="entry name" value="MATalpha_HMGbox"/>
</dbReference>
<dbReference type="AlphaFoldDB" id="A0A1B8AU42"/>
<comment type="subcellular location">
    <subcellularLocation>
        <location evidence="5">Nucleus</location>
    </subcellularLocation>
</comment>
<dbReference type="OMA" id="HRNKWAL"/>
<evidence type="ECO:0000259" key="6">
    <source>
        <dbReference type="PROSITE" id="PS51325"/>
    </source>
</evidence>
<evidence type="ECO:0000256" key="5">
    <source>
        <dbReference type="RuleBase" id="RU003516"/>
    </source>
</evidence>
<keyword evidence="1 5" id="KW-0805">Transcription regulation</keyword>
<evidence type="ECO:0000313" key="8">
    <source>
        <dbReference type="Proteomes" id="UP000091967"/>
    </source>
</evidence>